<keyword evidence="2" id="KW-1185">Reference proteome</keyword>
<comment type="caution">
    <text evidence="1">The sequence shown here is derived from an EMBL/GenBank/DDBJ whole genome shotgun (WGS) entry which is preliminary data.</text>
</comment>
<dbReference type="RefSeq" id="WP_285665918.1">
    <property type="nucleotide sequence ID" value="NZ_BSTX01000004.1"/>
</dbReference>
<dbReference type="Proteomes" id="UP001165079">
    <property type="component" value="Unassembled WGS sequence"/>
</dbReference>
<sequence>MAIDDVRDGIRDAQDSAQAAIAALEGATKEIEQVRPALMEALTGATHPKAATVEVDLGQAVEACTEMVQMFRDGSAKLDEYLTVT</sequence>
<accession>A0A9W6WBJ1</accession>
<organism evidence="1 2">
    <name type="scientific">Actinorhabdospora filicis</name>
    <dbReference type="NCBI Taxonomy" id="1785913"/>
    <lineage>
        <taxon>Bacteria</taxon>
        <taxon>Bacillati</taxon>
        <taxon>Actinomycetota</taxon>
        <taxon>Actinomycetes</taxon>
        <taxon>Micromonosporales</taxon>
        <taxon>Micromonosporaceae</taxon>
        <taxon>Actinorhabdospora</taxon>
    </lineage>
</organism>
<evidence type="ECO:0000313" key="1">
    <source>
        <dbReference type="EMBL" id="GLZ80674.1"/>
    </source>
</evidence>
<reference evidence="1" key="1">
    <citation type="submission" date="2023-03" db="EMBL/GenBank/DDBJ databases">
        <title>Actinorhabdospora filicis NBRC 111898.</title>
        <authorList>
            <person name="Ichikawa N."/>
            <person name="Sato H."/>
            <person name="Tonouchi N."/>
        </authorList>
    </citation>
    <scope>NUCLEOTIDE SEQUENCE</scope>
    <source>
        <strain evidence="1">NBRC 111898</strain>
    </source>
</reference>
<dbReference type="EMBL" id="BSTX01000004">
    <property type="protein sequence ID" value="GLZ80674.1"/>
    <property type="molecule type" value="Genomic_DNA"/>
</dbReference>
<dbReference type="AlphaFoldDB" id="A0A9W6WBJ1"/>
<name>A0A9W6WBJ1_9ACTN</name>
<protein>
    <submittedName>
        <fullName evidence="1">Uncharacterized protein</fullName>
    </submittedName>
</protein>
<evidence type="ECO:0000313" key="2">
    <source>
        <dbReference type="Proteomes" id="UP001165079"/>
    </source>
</evidence>
<proteinExistence type="predicted"/>
<gene>
    <name evidence="1" type="ORF">Afil01_54810</name>
</gene>